<accession>A0A7J6V3D5</accession>
<evidence type="ECO:0000256" key="2">
    <source>
        <dbReference type="ARBA" id="ARBA00022614"/>
    </source>
</evidence>
<keyword evidence="4 11" id="KW-0732">Signal</keyword>
<keyword evidence="6 10" id="KW-1133">Transmembrane helix</keyword>
<name>A0A7J6V3D5_THATH</name>
<organism evidence="13 14">
    <name type="scientific">Thalictrum thalictroides</name>
    <name type="common">Rue-anemone</name>
    <name type="synonym">Anemone thalictroides</name>
    <dbReference type="NCBI Taxonomy" id="46969"/>
    <lineage>
        <taxon>Eukaryota</taxon>
        <taxon>Viridiplantae</taxon>
        <taxon>Streptophyta</taxon>
        <taxon>Embryophyta</taxon>
        <taxon>Tracheophyta</taxon>
        <taxon>Spermatophyta</taxon>
        <taxon>Magnoliopsida</taxon>
        <taxon>Ranunculales</taxon>
        <taxon>Ranunculaceae</taxon>
        <taxon>Thalictroideae</taxon>
        <taxon>Thalictrum</taxon>
    </lineage>
</organism>
<feature type="region of interest" description="Disordered" evidence="9">
    <location>
        <begin position="237"/>
        <end position="267"/>
    </location>
</feature>
<keyword evidence="8 13" id="KW-0675">Receptor</keyword>
<evidence type="ECO:0000256" key="8">
    <source>
        <dbReference type="ARBA" id="ARBA00023170"/>
    </source>
</evidence>
<dbReference type="Pfam" id="PF08263">
    <property type="entry name" value="LRRNT_2"/>
    <property type="match status" value="1"/>
</dbReference>
<dbReference type="EMBL" id="JABWDY010038960">
    <property type="protein sequence ID" value="KAF5179307.1"/>
    <property type="molecule type" value="Genomic_DNA"/>
</dbReference>
<evidence type="ECO:0000256" key="7">
    <source>
        <dbReference type="ARBA" id="ARBA00023136"/>
    </source>
</evidence>
<keyword evidence="14" id="KW-1185">Reference proteome</keyword>
<dbReference type="SUPFAM" id="SSF52058">
    <property type="entry name" value="L domain-like"/>
    <property type="match status" value="1"/>
</dbReference>
<dbReference type="InterPro" id="IPR013210">
    <property type="entry name" value="LRR_N_plant-typ"/>
</dbReference>
<evidence type="ECO:0000313" key="14">
    <source>
        <dbReference type="Proteomes" id="UP000554482"/>
    </source>
</evidence>
<evidence type="ECO:0000256" key="5">
    <source>
        <dbReference type="ARBA" id="ARBA00022737"/>
    </source>
</evidence>
<evidence type="ECO:0000256" key="11">
    <source>
        <dbReference type="SAM" id="SignalP"/>
    </source>
</evidence>
<gene>
    <name evidence="13" type="ORF">FRX31_031106</name>
</gene>
<feature type="chain" id="PRO_5029464056" evidence="11">
    <location>
        <begin position="28"/>
        <end position="481"/>
    </location>
</feature>
<dbReference type="AlphaFoldDB" id="A0A7J6V3D5"/>
<evidence type="ECO:0000256" key="1">
    <source>
        <dbReference type="ARBA" id="ARBA00004370"/>
    </source>
</evidence>
<evidence type="ECO:0000256" key="10">
    <source>
        <dbReference type="SAM" id="Phobius"/>
    </source>
</evidence>
<dbReference type="Proteomes" id="UP000554482">
    <property type="component" value="Unassembled WGS sequence"/>
</dbReference>
<evidence type="ECO:0000256" key="9">
    <source>
        <dbReference type="SAM" id="MobiDB-lite"/>
    </source>
</evidence>
<dbReference type="InterPro" id="IPR001611">
    <property type="entry name" value="Leu-rich_rpt"/>
</dbReference>
<evidence type="ECO:0000256" key="4">
    <source>
        <dbReference type="ARBA" id="ARBA00022729"/>
    </source>
</evidence>
<evidence type="ECO:0000256" key="3">
    <source>
        <dbReference type="ARBA" id="ARBA00022692"/>
    </source>
</evidence>
<feature type="signal peptide" evidence="11">
    <location>
        <begin position="1"/>
        <end position="27"/>
    </location>
</feature>
<dbReference type="Gene3D" id="3.30.200.20">
    <property type="entry name" value="Phosphorylase Kinase, domain 1"/>
    <property type="match status" value="1"/>
</dbReference>
<dbReference type="InterPro" id="IPR046959">
    <property type="entry name" value="PRK1-6/SRF4-like"/>
</dbReference>
<dbReference type="GO" id="GO:0016020">
    <property type="term" value="C:membrane"/>
    <property type="evidence" value="ECO:0007669"/>
    <property type="project" value="UniProtKB-SubCell"/>
</dbReference>
<proteinExistence type="predicted"/>
<evidence type="ECO:0000259" key="12">
    <source>
        <dbReference type="Pfam" id="PF08263"/>
    </source>
</evidence>
<feature type="domain" description="Leucine-rich repeat-containing N-terminal plant-type" evidence="12">
    <location>
        <begin position="31"/>
        <end position="69"/>
    </location>
</feature>
<feature type="compositionally biased region" description="Low complexity" evidence="9">
    <location>
        <begin position="237"/>
        <end position="251"/>
    </location>
</feature>
<dbReference type="Gene3D" id="3.80.10.10">
    <property type="entry name" value="Ribonuclease Inhibitor"/>
    <property type="match status" value="1"/>
</dbReference>
<evidence type="ECO:0000256" key="6">
    <source>
        <dbReference type="ARBA" id="ARBA00022989"/>
    </source>
</evidence>
<keyword evidence="2" id="KW-0433">Leucine-rich repeat</keyword>
<keyword evidence="5" id="KW-0677">Repeat</keyword>
<dbReference type="OrthoDB" id="1717682at2759"/>
<keyword evidence="7 10" id="KW-0472">Membrane</keyword>
<dbReference type="FunFam" id="3.80.10.10:FF:000062">
    <property type="entry name" value="protein STRUBBELIG-RECEPTOR FAMILY 3"/>
    <property type="match status" value="2"/>
</dbReference>
<comment type="subcellular location">
    <subcellularLocation>
        <location evidence="1">Membrane</location>
    </subcellularLocation>
</comment>
<dbReference type="Pfam" id="PF00560">
    <property type="entry name" value="LRR_1"/>
    <property type="match status" value="2"/>
</dbReference>
<reference evidence="13 14" key="1">
    <citation type="submission" date="2020-06" db="EMBL/GenBank/DDBJ databases">
        <title>Transcriptomic and genomic resources for Thalictrum thalictroides and T. hernandezii: Facilitating candidate gene discovery in an emerging model plant lineage.</title>
        <authorList>
            <person name="Arias T."/>
            <person name="Riano-Pachon D.M."/>
            <person name="Di Stilio V.S."/>
        </authorList>
    </citation>
    <scope>NUCLEOTIDE SEQUENCE [LARGE SCALE GENOMIC DNA]</scope>
    <source>
        <strain evidence="14">cv. WT478/WT964</strain>
        <tissue evidence="13">Leaves</tissue>
    </source>
</reference>
<evidence type="ECO:0000313" key="13">
    <source>
        <dbReference type="EMBL" id="KAF5179307.1"/>
    </source>
</evidence>
<dbReference type="PANTHER" id="PTHR48007:SF22">
    <property type="entry name" value="PROTEIN STRUBBELIG-RECEPTOR FAMILY 3-LIKE ISOFORM X1"/>
    <property type="match status" value="1"/>
</dbReference>
<sequence>MDCLRWKINAWIFVALMMVFLAPLSRGLTDPRDVSAINSLYVALGNPPLLGWIPNGGDPCLEAWQGVQCVITNITHIILNGANLGGGLSNNLDLFSSLIRLDLSDNHIGGSIPLNLPVTMSNFSLSANQLIGSIPDSLSSLSQLIDMDLSANSLSGPLPPSLANLSSLITLQLQNNQLSGTLDVLQDLPLQDLNVENNMFSGPIPEKLLSIPDFKKNGNPFNTTIILLAPPPGPTISLPPLSSPPVSEVTPGENNGPSAVEGPSPGETEKFWNSNTFRVAIAVALSIVVIGLLLFFILKCCKKKQHASIFSRRPKIGAPEGHMEQSNDIESFPQSNNVTEKVSKVAVVRKKDEHGMVSPRRVATPGGKLKEKADMKTVGAIQKQNEEHRKYITEKDMNLMPPPLAPIETFNRIPIAPNVTSGKPPIKSLNWPASVKTFTVASLQQYTNSFSEDNLIGGGTLGRVYRAELPDGKVHFNFQLN</sequence>
<dbReference type="InterPro" id="IPR032675">
    <property type="entry name" value="LRR_dom_sf"/>
</dbReference>
<comment type="caution">
    <text evidence="13">The sequence shown here is derived from an EMBL/GenBank/DDBJ whole genome shotgun (WGS) entry which is preliminary data.</text>
</comment>
<dbReference type="PANTHER" id="PTHR48007">
    <property type="entry name" value="LEUCINE-RICH REPEAT RECEPTOR-LIKE PROTEIN KINASE PXC1"/>
    <property type="match status" value="1"/>
</dbReference>
<protein>
    <submittedName>
        <fullName evidence="13">Strubbelig-receptor family 3-like</fullName>
    </submittedName>
</protein>
<feature type="transmembrane region" description="Helical" evidence="10">
    <location>
        <begin position="277"/>
        <end position="298"/>
    </location>
</feature>
<keyword evidence="3 10" id="KW-0812">Transmembrane</keyword>